<evidence type="ECO:0000256" key="6">
    <source>
        <dbReference type="ARBA" id="ARBA00023235"/>
    </source>
</evidence>
<dbReference type="PRINTS" id="PR00992">
    <property type="entry name" value="ALARACEMASE"/>
</dbReference>
<evidence type="ECO:0000313" key="12">
    <source>
        <dbReference type="Proteomes" id="UP000194798"/>
    </source>
</evidence>
<dbReference type="InterPro" id="IPR009006">
    <property type="entry name" value="Ala_racemase/Decarboxylase_C"/>
</dbReference>
<sequence length="361" mass="39573">MNKNVFRPTIATIHLDAILHNYQLIQSLAPNSRIVAVVKANAYGHGAWPVARHLAAQAEAFAVACLEEALQLRQTGISQPIVLLEGFFSARELPLIAHHHFIPVFHHHAQIEQLYSSNVSQPMDAWIKMDSGMHRLGFAPEKYAAACQRVHDHPCIRSLVAMTHLACADNPDHDFTTQQLAVFTRYNPLKIKSISNSAGIFTGAESHQEWVRPGIALYGGLPLLAPNEKTEKLRPAMCLSSKIIAIQEVKAGDRIGYGGDFLCQRNTKAGVVAIGYADGYPRHAPTGTPVWVAGRRVPLIGRVSMDMISVDLTDHPSAILGDEVELWGQHLSVNEVAACCKTISYDLLTGVTGRVVFHYSS</sequence>
<dbReference type="PANTHER" id="PTHR30511">
    <property type="entry name" value="ALANINE RACEMASE"/>
    <property type="match status" value="1"/>
</dbReference>
<dbReference type="EC" id="5.1.1.1" evidence="4 7"/>
<dbReference type="InterPro" id="IPR011079">
    <property type="entry name" value="Ala_racemase_C"/>
</dbReference>
<comment type="caution">
    <text evidence="11">The sequence shown here is derived from an EMBL/GenBank/DDBJ whole genome shotgun (WGS) entry which is preliminary data.</text>
</comment>
<evidence type="ECO:0000256" key="7">
    <source>
        <dbReference type="HAMAP-Rule" id="MF_01201"/>
    </source>
</evidence>
<evidence type="ECO:0000256" key="3">
    <source>
        <dbReference type="ARBA" id="ARBA00007880"/>
    </source>
</evidence>
<protein>
    <recommendedName>
        <fullName evidence="4 7">Alanine racemase</fullName>
        <ecNumber evidence="4 7">5.1.1.1</ecNumber>
    </recommendedName>
</protein>
<feature type="binding site" evidence="7 9">
    <location>
        <position position="305"/>
    </location>
    <ligand>
        <name>substrate</name>
    </ligand>
</feature>
<gene>
    <name evidence="11" type="ORF">TPSD3_13735</name>
</gene>
<dbReference type="EMBL" id="MSLT01000023">
    <property type="protein sequence ID" value="OUD12180.1"/>
    <property type="molecule type" value="Genomic_DNA"/>
</dbReference>
<reference evidence="11 12" key="1">
    <citation type="submission" date="2016-12" db="EMBL/GenBank/DDBJ databases">
        <title>Thioflexothrix psekupsii D3 genome sequencing and assembly.</title>
        <authorList>
            <person name="Fomenkov A."/>
            <person name="Vincze T."/>
            <person name="Grabovich M."/>
            <person name="Anton B.P."/>
            <person name="Dubinina G."/>
            <person name="Orlova M."/>
            <person name="Belousova E."/>
            <person name="Roberts R.J."/>
        </authorList>
    </citation>
    <scope>NUCLEOTIDE SEQUENCE [LARGE SCALE GENOMIC DNA]</scope>
    <source>
        <strain evidence="11">D3</strain>
    </source>
</reference>
<dbReference type="PANTHER" id="PTHR30511:SF0">
    <property type="entry name" value="ALANINE RACEMASE, CATABOLIC-RELATED"/>
    <property type="match status" value="1"/>
</dbReference>
<feature type="modified residue" description="N6-(pyridoxal phosphate)lysine" evidence="7 8">
    <location>
        <position position="39"/>
    </location>
</feature>
<feature type="active site" description="Proton acceptor; specific for L-alanine" evidence="7">
    <location>
        <position position="257"/>
    </location>
</feature>
<dbReference type="OrthoDB" id="9813814at2"/>
<dbReference type="Gene3D" id="3.20.20.10">
    <property type="entry name" value="Alanine racemase"/>
    <property type="match status" value="1"/>
</dbReference>
<dbReference type="SUPFAM" id="SSF51419">
    <property type="entry name" value="PLP-binding barrel"/>
    <property type="match status" value="1"/>
</dbReference>
<dbReference type="Gene3D" id="2.40.37.10">
    <property type="entry name" value="Lyase, Ornithine Decarboxylase, Chain A, domain 1"/>
    <property type="match status" value="1"/>
</dbReference>
<dbReference type="Pfam" id="PF01168">
    <property type="entry name" value="Ala_racemase_N"/>
    <property type="match status" value="1"/>
</dbReference>
<dbReference type="InterPro" id="IPR029066">
    <property type="entry name" value="PLP-binding_barrel"/>
</dbReference>
<comment type="similarity">
    <text evidence="3 7">Belongs to the alanine racemase family.</text>
</comment>
<dbReference type="UniPathway" id="UPA00042">
    <property type="reaction ID" value="UER00497"/>
</dbReference>
<evidence type="ECO:0000256" key="5">
    <source>
        <dbReference type="ARBA" id="ARBA00022898"/>
    </source>
</evidence>
<evidence type="ECO:0000313" key="11">
    <source>
        <dbReference type="EMBL" id="OUD12180.1"/>
    </source>
</evidence>
<dbReference type="RefSeq" id="WP_086489092.1">
    <property type="nucleotide sequence ID" value="NZ_MSLT01000023.1"/>
</dbReference>
<feature type="domain" description="Alanine racemase C-terminal" evidence="10">
    <location>
        <begin position="236"/>
        <end position="360"/>
    </location>
</feature>
<comment type="catalytic activity">
    <reaction evidence="1 7">
        <text>L-alanine = D-alanine</text>
        <dbReference type="Rhea" id="RHEA:20249"/>
        <dbReference type="ChEBI" id="CHEBI:57416"/>
        <dbReference type="ChEBI" id="CHEBI:57972"/>
        <dbReference type="EC" id="5.1.1.1"/>
    </reaction>
</comment>
<comment type="cofactor">
    <cofactor evidence="2 7 8">
        <name>pyridoxal 5'-phosphate</name>
        <dbReference type="ChEBI" id="CHEBI:597326"/>
    </cofactor>
</comment>
<comment type="pathway">
    <text evidence="7">Amino-acid biosynthesis; D-alanine biosynthesis; D-alanine from L-alanine: step 1/1.</text>
</comment>
<evidence type="ECO:0000256" key="4">
    <source>
        <dbReference type="ARBA" id="ARBA00013089"/>
    </source>
</evidence>
<dbReference type="NCBIfam" id="TIGR00492">
    <property type="entry name" value="alr"/>
    <property type="match status" value="1"/>
</dbReference>
<feature type="binding site" evidence="7 9">
    <location>
        <position position="135"/>
    </location>
    <ligand>
        <name>substrate</name>
    </ligand>
</feature>
<evidence type="ECO:0000256" key="2">
    <source>
        <dbReference type="ARBA" id="ARBA00001933"/>
    </source>
</evidence>
<keyword evidence="5 7" id="KW-0663">Pyridoxal phosphate</keyword>
<evidence type="ECO:0000259" key="10">
    <source>
        <dbReference type="SMART" id="SM01005"/>
    </source>
</evidence>
<dbReference type="SUPFAM" id="SSF50621">
    <property type="entry name" value="Alanine racemase C-terminal domain-like"/>
    <property type="match status" value="1"/>
</dbReference>
<dbReference type="GO" id="GO:0005829">
    <property type="term" value="C:cytosol"/>
    <property type="evidence" value="ECO:0007669"/>
    <property type="project" value="TreeGrafter"/>
</dbReference>
<dbReference type="SMART" id="SM01005">
    <property type="entry name" value="Ala_racemase_C"/>
    <property type="match status" value="1"/>
</dbReference>
<dbReference type="InterPro" id="IPR020622">
    <property type="entry name" value="Ala_racemase_pyridoxalP-BS"/>
</dbReference>
<dbReference type="GO" id="GO:0030632">
    <property type="term" value="P:D-alanine biosynthetic process"/>
    <property type="evidence" value="ECO:0007669"/>
    <property type="project" value="UniProtKB-UniRule"/>
</dbReference>
<dbReference type="Pfam" id="PF00842">
    <property type="entry name" value="Ala_racemase_C"/>
    <property type="match status" value="1"/>
</dbReference>
<evidence type="ECO:0000256" key="9">
    <source>
        <dbReference type="PIRSR" id="PIRSR600821-52"/>
    </source>
</evidence>
<dbReference type="GO" id="GO:0008784">
    <property type="term" value="F:alanine racemase activity"/>
    <property type="evidence" value="ECO:0007669"/>
    <property type="project" value="UniProtKB-UniRule"/>
</dbReference>
<dbReference type="FunFam" id="2.40.37.10:FF:000002">
    <property type="entry name" value="Alanine racemase"/>
    <property type="match status" value="1"/>
</dbReference>
<dbReference type="CDD" id="cd06827">
    <property type="entry name" value="PLPDE_III_AR_proteobact"/>
    <property type="match status" value="1"/>
</dbReference>
<dbReference type="AlphaFoldDB" id="A0A251X465"/>
<organism evidence="11 12">
    <name type="scientific">Thioflexithrix psekupsensis</name>
    <dbReference type="NCBI Taxonomy" id="1570016"/>
    <lineage>
        <taxon>Bacteria</taxon>
        <taxon>Pseudomonadati</taxon>
        <taxon>Pseudomonadota</taxon>
        <taxon>Gammaproteobacteria</taxon>
        <taxon>Thiotrichales</taxon>
        <taxon>Thioflexithrix</taxon>
    </lineage>
</organism>
<evidence type="ECO:0000256" key="1">
    <source>
        <dbReference type="ARBA" id="ARBA00000316"/>
    </source>
</evidence>
<dbReference type="PROSITE" id="PS00395">
    <property type="entry name" value="ALANINE_RACEMASE"/>
    <property type="match status" value="1"/>
</dbReference>
<keyword evidence="12" id="KW-1185">Reference proteome</keyword>
<comment type="function">
    <text evidence="7">Catalyzes the interconversion of L-alanine and D-alanine. May also act on other amino acids.</text>
</comment>
<dbReference type="InterPro" id="IPR000821">
    <property type="entry name" value="Ala_racemase"/>
</dbReference>
<dbReference type="FunFam" id="3.20.20.10:FF:000002">
    <property type="entry name" value="Alanine racemase"/>
    <property type="match status" value="1"/>
</dbReference>
<dbReference type="InterPro" id="IPR001608">
    <property type="entry name" value="Ala_racemase_N"/>
</dbReference>
<evidence type="ECO:0000256" key="8">
    <source>
        <dbReference type="PIRSR" id="PIRSR600821-50"/>
    </source>
</evidence>
<dbReference type="GO" id="GO:0030170">
    <property type="term" value="F:pyridoxal phosphate binding"/>
    <property type="evidence" value="ECO:0007669"/>
    <property type="project" value="UniProtKB-UniRule"/>
</dbReference>
<proteinExistence type="inferred from homology"/>
<keyword evidence="6 7" id="KW-0413">Isomerase</keyword>
<name>A0A251X465_9GAMM</name>
<accession>A0A251X465</accession>
<dbReference type="HAMAP" id="MF_01201">
    <property type="entry name" value="Ala_racemase"/>
    <property type="match status" value="1"/>
</dbReference>
<dbReference type="Proteomes" id="UP000194798">
    <property type="component" value="Unassembled WGS sequence"/>
</dbReference>
<feature type="active site" description="Proton acceptor; specific for D-alanine" evidence="7">
    <location>
        <position position="39"/>
    </location>
</feature>